<gene>
    <name evidence="2" type="ORF">FRC96_21105</name>
</gene>
<dbReference type="OrthoDB" id="5498109at2"/>
<keyword evidence="1" id="KW-0732">Signal</keyword>
<feature type="chain" id="PRO_5022720567" description="DUF4382 domain-containing protein" evidence="1">
    <location>
        <begin position="24"/>
        <end position="235"/>
    </location>
</feature>
<dbReference type="EMBL" id="VOSL01000148">
    <property type="protein sequence ID" value="TXD31360.1"/>
    <property type="molecule type" value="Genomic_DNA"/>
</dbReference>
<sequence>MDTRLPHALLVTTLALSAPALLGACGDDPVEIAPQDRCAEDDLSAYVRATIEGAESTTRIDLPRATIEGAISAEGILVNLGPRPLPDGSGQADLILNLADSRSAENLIDALSDRTLEGPVVLQVVDATEAVTGSEGRTDLERFECTVDQDTVCVQLGYDVSENETLDDDDRFVYHGQSGTVTIESFDNRTATMRADFELTLGQNMLGFQDTSSGDLAGCLQPSYSLGSGGRFPLE</sequence>
<dbReference type="PROSITE" id="PS51257">
    <property type="entry name" value="PROKAR_LIPOPROTEIN"/>
    <property type="match status" value="1"/>
</dbReference>
<dbReference type="RefSeq" id="WP_146977534.1">
    <property type="nucleotide sequence ID" value="NZ_VOSL01000148.1"/>
</dbReference>
<evidence type="ECO:0000256" key="1">
    <source>
        <dbReference type="SAM" id="SignalP"/>
    </source>
</evidence>
<dbReference type="Proteomes" id="UP000321046">
    <property type="component" value="Unassembled WGS sequence"/>
</dbReference>
<proteinExistence type="predicted"/>
<name>A0A5C6X2Y5_9DELT</name>
<comment type="caution">
    <text evidence="2">The sequence shown here is derived from an EMBL/GenBank/DDBJ whole genome shotgun (WGS) entry which is preliminary data.</text>
</comment>
<protein>
    <recommendedName>
        <fullName evidence="4">DUF4382 domain-containing protein</fullName>
    </recommendedName>
</protein>
<organism evidence="2 3">
    <name type="scientific">Lujinxingia vulgaris</name>
    <dbReference type="NCBI Taxonomy" id="2600176"/>
    <lineage>
        <taxon>Bacteria</taxon>
        <taxon>Deltaproteobacteria</taxon>
        <taxon>Bradymonadales</taxon>
        <taxon>Lujinxingiaceae</taxon>
        <taxon>Lujinxingia</taxon>
    </lineage>
</organism>
<evidence type="ECO:0000313" key="2">
    <source>
        <dbReference type="EMBL" id="TXD31360.1"/>
    </source>
</evidence>
<evidence type="ECO:0000313" key="3">
    <source>
        <dbReference type="Proteomes" id="UP000321046"/>
    </source>
</evidence>
<accession>A0A5C6X2Y5</accession>
<dbReference type="AlphaFoldDB" id="A0A5C6X2Y5"/>
<evidence type="ECO:0008006" key="4">
    <source>
        <dbReference type="Google" id="ProtNLM"/>
    </source>
</evidence>
<feature type="signal peptide" evidence="1">
    <location>
        <begin position="1"/>
        <end position="23"/>
    </location>
</feature>
<reference evidence="2 3" key="1">
    <citation type="submission" date="2019-08" db="EMBL/GenBank/DDBJ databases">
        <title>Bradymonadales sp. TMQ2.</title>
        <authorList>
            <person name="Liang Q."/>
        </authorList>
    </citation>
    <scope>NUCLEOTIDE SEQUENCE [LARGE SCALE GENOMIC DNA]</scope>
    <source>
        <strain evidence="2 3">TMQ2</strain>
    </source>
</reference>